<evidence type="ECO:0000256" key="3">
    <source>
        <dbReference type="ARBA" id="ARBA00022531"/>
    </source>
</evidence>
<feature type="transmembrane region" description="Helical" evidence="7">
    <location>
        <begin position="175"/>
        <end position="202"/>
    </location>
</feature>
<dbReference type="GO" id="GO:0016020">
    <property type="term" value="C:membrane"/>
    <property type="evidence" value="ECO:0007669"/>
    <property type="project" value="InterPro"/>
</dbReference>
<keyword evidence="5" id="KW-0157">Chromophore</keyword>
<dbReference type="GO" id="GO:0009765">
    <property type="term" value="P:photosynthesis, light harvesting"/>
    <property type="evidence" value="ECO:0007669"/>
    <property type="project" value="InterPro"/>
</dbReference>
<feature type="binding site" description="axial binding residue" evidence="5">
    <location>
        <position position="149"/>
    </location>
    <ligand>
        <name>chlorophyll b</name>
        <dbReference type="ChEBI" id="CHEBI:61721"/>
        <label>1</label>
    </ligand>
    <ligandPart>
        <name>Mg</name>
        <dbReference type="ChEBI" id="CHEBI:25107"/>
    </ligandPart>
</feature>
<feature type="binding site" evidence="5">
    <location>
        <position position="129"/>
    </location>
    <ligand>
        <name>chlorophyll a</name>
        <dbReference type="ChEBI" id="CHEBI:58416"/>
        <label>1</label>
    </ligand>
</feature>
<dbReference type="InterPro" id="IPR001344">
    <property type="entry name" value="Chloro_AB-bd_pln"/>
</dbReference>
<evidence type="ECO:0000256" key="1">
    <source>
        <dbReference type="ARBA" id="ARBA00004229"/>
    </source>
</evidence>
<comment type="subcellular location">
    <subcellularLocation>
        <location evidence="1">Plastid</location>
        <location evidence="1">Chloroplast</location>
    </subcellularLocation>
</comment>
<organism evidence="8">
    <name type="scientific">Alexandrium monilatum</name>
    <dbReference type="NCBI Taxonomy" id="311494"/>
    <lineage>
        <taxon>Eukaryota</taxon>
        <taxon>Sar</taxon>
        <taxon>Alveolata</taxon>
        <taxon>Dinophyceae</taxon>
        <taxon>Gonyaulacales</taxon>
        <taxon>Pyrocystaceae</taxon>
        <taxon>Alexandrium</taxon>
    </lineage>
</organism>
<sequence>MAVQAFVPAIPGSSAEPGLSALRGAGDARLPPIAVEEQGGAQLLGLAATVTGLAGLARVRGRNPRGARRQPRVCAAAEAEAAPEAPAATEEAAAGAEEEAPPPPPPPFNPADQVGVTAPLGFFDPLGFSKVGDEQGFRKLREAELKHGRVAMMASAGLLVQSVAPFRLFEDVPRGIAAAYTGIGLYGTVLLFIASGALELLVWKQDPEKDVGDFGDPAGWGVFNKDPDPLRRAEWVQGFKERELNNGRFAMFATIGILAAELLTGKTAWSQFGLSFEG</sequence>
<keyword evidence="7" id="KW-1133">Transmembrane helix</keyword>
<reference evidence="8" key="1">
    <citation type="submission" date="2021-01" db="EMBL/GenBank/DDBJ databases">
        <authorList>
            <person name="Corre E."/>
            <person name="Pelletier E."/>
            <person name="Niang G."/>
            <person name="Scheremetjew M."/>
            <person name="Finn R."/>
            <person name="Kale V."/>
            <person name="Holt S."/>
            <person name="Cochrane G."/>
            <person name="Meng A."/>
            <person name="Brown T."/>
            <person name="Cohen L."/>
        </authorList>
    </citation>
    <scope>NUCLEOTIDE SEQUENCE</scope>
    <source>
        <strain evidence="8">CCMP3105</strain>
    </source>
</reference>
<keyword evidence="7" id="KW-0812">Transmembrane</keyword>
<accession>A0A7S4WDJ6</accession>
<evidence type="ECO:0000256" key="2">
    <source>
        <dbReference type="ARBA" id="ARBA00022528"/>
    </source>
</evidence>
<dbReference type="EMBL" id="HBNR01070890">
    <property type="protein sequence ID" value="CAE4645666.1"/>
    <property type="molecule type" value="Transcribed_RNA"/>
</dbReference>
<gene>
    <name evidence="8" type="ORF">AMON00008_LOCUS50227</name>
</gene>
<feature type="binding site" evidence="5">
    <location>
        <position position="248"/>
    </location>
    <ligand>
        <name>chlorophyll a</name>
        <dbReference type="ChEBI" id="CHEBI:58416"/>
        <label>1</label>
    </ligand>
</feature>
<dbReference type="GO" id="GO:0016168">
    <property type="term" value="F:chlorophyll binding"/>
    <property type="evidence" value="ECO:0007669"/>
    <property type="project" value="UniProtKB-KW"/>
</dbReference>
<protein>
    <submittedName>
        <fullName evidence="8">Uncharacterized protein</fullName>
    </submittedName>
</protein>
<keyword evidence="2" id="KW-0150">Chloroplast</keyword>
<dbReference type="GO" id="GO:0009507">
    <property type="term" value="C:chloroplast"/>
    <property type="evidence" value="ECO:0007669"/>
    <property type="project" value="UniProtKB-SubCell"/>
</dbReference>
<evidence type="ECO:0000313" key="8">
    <source>
        <dbReference type="EMBL" id="CAE4645666.1"/>
    </source>
</evidence>
<keyword evidence="4" id="KW-0934">Plastid</keyword>
<feature type="binding site" evidence="5">
    <location>
        <position position="144"/>
    </location>
    <ligand>
        <name>chlorophyll a</name>
        <dbReference type="ChEBI" id="CHEBI:58416"/>
        <label>1</label>
    </ligand>
</feature>
<name>A0A7S4WDJ6_9DINO</name>
<feature type="binding site" evidence="5">
    <location>
        <position position="147"/>
    </location>
    <ligand>
        <name>chlorophyll a</name>
        <dbReference type="ChEBI" id="CHEBI:58416"/>
        <label>1</label>
    </ligand>
</feature>
<feature type="compositionally biased region" description="Low complexity" evidence="6">
    <location>
        <begin position="72"/>
        <end position="95"/>
    </location>
</feature>
<feature type="binding site" evidence="5">
    <location>
        <position position="246"/>
    </location>
    <ligand>
        <name>chlorophyll a</name>
        <dbReference type="ChEBI" id="CHEBI:58416"/>
        <label>1</label>
    </ligand>
</feature>
<dbReference type="AlphaFoldDB" id="A0A7S4WDJ6"/>
<evidence type="ECO:0000256" key="6">
    <source>
        <dbReference type="SAM" id="MobiDB-lite"/>
    </source>
</evidence>
<evidence type="ECO:0000256" key="5">
    <source>
        <dbReference type="PIRSR" id="PIRSR601344-1"/>
    </source>
</evidence>
<feature type="region of interest" description="Disordered" evidence="6">
    <location>
        <begin position="61"/>
        <end position="114"/>
    </location>
</feature>
<dbReference type="Pfam" id="PF00504">
    <property type="entry name" value="Chloroa_b-bind"/>
    <property type="match status" value="1"/>
</dbReference>
<evidence type="ECO:0000256" key="7">
    <source>
        <dbReference type="SAM" id="Phobius"/>
    </source>
</evidence>
<dbReference type="SUPFAM" id="SSF103511">
    <property type="entry name" value="Chlorophyll a-b binding protein"/>
    <property type="match status" value="1"/>
</dbReference>
<dbReference type="Gene3D" id="1.10.3460.10">
    <property type="entry name" value="Chlorophyll a/b binding protein domain"/>
    <property type="match status" value="1"/>
</dbReference>
<keyword evidence="5" id="KW-0148">Chlorophyll</keyword>
<dbReference type="PANTHER" id="PTHR21649">
    <property type="entry name" value="CHLOROPHYLL A/B BINDING PROTEIN"/>
    <property type="match status" value="1"/>
</dbReference>
<evidence type="ECO:0000256" key="4">
    <source>
        <dbReference type="ARBA" id="ARBA00022640"/>
    </source>
</evidence>
<dbReference type="InterPro" id="IPR022796">
    <property type="entry name" value="Chloroa_b-bind"/>
</dbReference>
<feature type="binding site" evidence="5">
    <location>
        <position position="243"/>
    </location>
    <ligand>
        <name>chlorophyll a</name>
        <dbReference type="ChEBI" id="CHEBI:58416"/>
        <label>1</label>
    </ligand>
</feature>
<proteinExistence type="predicted"/>
<keyword evidence="3" id="KW-0602">Photosynthesis</keyword>
<feature type="compositionally biased region" description="Basic residues" evidence="6">
    <location>
        <begin position="61"/>
        <end position="71"/>
    </location>
</feature>
<keyword evidence="7" id="KW-0472">Membrane</keyword>